<keyword evidence="1" id="KW-0472">Membrane</keyword>
<name>K9UBC7_CHAP6</name>
<evidence type="ECO:0000313" key="3">
    <source>
        <dbReference type="Proteomes" id="UP000010366"/>
    </source>
</evidence>
<feature type="transmembrane region" description="Helical" evidence="1">
    <location>
        <begin position="29"/>
        <end position="51"/>
    </location>
</feature>
<dbReference type="RefSeq" id="WP_015158334.1">
    <property type="nucleotide sequence ID" value="NC_019697.1"/>
</dbReference>
<dbReference type="KEGG" id="cmp:Cha6605_0879"/>
<dbReference type="EMBL" id="CP003600">
    <property type="protein sequence ID" value="AFY92140.1"/>
    <property type="molecule type" value="Genomic_DNA"/>
</dbReference>
<feature type="transmembrane region" description="Helical" evidence="1">
    <location>
        <begin position="6"/>
        <end position="22"/>
    </location>
</feature>
<proteinExistence type="predicted"/>
<dbReference type="eggNOG" id="ENOG5033BVB">
    <property type="taxonomic scope" value="Bacteria"/>
</dbReference>
<keyword evidence="1" id="KW-0812">Transmembrane</keyword>
<reference evidence="2 3" key="1">
    <citation type="submission" date="2012-05" db="EMBL/GenBank/DDBJ databases">
        <title>Finished chromosome of genome of Chamaesiphon sp. PCC 6605.</title>
        <authorList>
            <consortium name="US DOE Joint Genome Institute"/>
            <person name="Gugger M."/>
            <person name="Coursin T."/>
            <person name="Rippka R."/>
            <person name="Tandeau De Marsac N."/>
            <person name="Huntemann M."/>
            <person name="Wei C.-L."/>
            <person name="Han J."/>
            <person name="Detter J.C."/>
            <person name="Han C."/>
            <person name="Tapia R."/>
            <person name="Chen A."/>
            <person name="Kyrpides N."/>
            <person name="Mavromatis K."/>
            <person name="Markowitz V."/>
            <person name="Szeto E."/>
            <person name="Ivanova N."/>
            <person name="Pagani I."/>
            <person name="Pati A."/>
            <person name="Goodwin L."/>
            <person name="Nordberg H.P."/>
            <person name="Cantor M.N."/>
            <person name="Hua S.X."/>
            <person name="Woyke T."/>
            <person name="Kerfeld C.A."/>
        </authorList>
    </citation>
    <scope>NUCLEOTIDE SEQUENCE [LARGE SCALE GENOMIC DNA]</scope>
    <source>
        <strain evidence="3">ATCC 27169 / PCC 6605</strain>
    </source>
</reference>
<dbReference type="OrthoDB" id="574737at2"/>
<gene>
    <name evidence="2" type="ORF">Cha6605_0879</name>
</gene>
<dbReference type="HOGENOM" id="CLU_189138_3_0_3"/>
<evidence type="ECO:0000313" key="2">
    <source>
        <dbReference type="EMBL" id="AFY92140.1"/>
    </source>
</evidence>
<sequence>MNSVLDLQTILGLATIVGLVVIGRSILRIFNVGLGLIISIVVVVLILQYGFDLSPRELWYEFSYLPQKLMRLARNIG</sequence>
<keyword evidence="3" id="KW-1185">Reference proteome</keyword>
<protein>
    <submittedName>
        <fullName evidence="2">Uncharacterized protein</fullName>
    </submittedName>
</protein>
<evidence type="ECO:0000256" key="1">
    <source>
        <dbReference type="SAM" id="Phobius"/>
    </source>
</evidence>
<organism evidence="2 3">
    <name type="scientific">Chamaesiphon minutus (strain ATCC 27169 / PCC 6605)</name>
    <dbReference type="NCBI Taxonomy" id="1173020"/>
    <lineage>
        <taxon>Bacteria</taxon>
        <taxon>Bacillati</taxon>
        <taxon>Cyanobacteriota</taxon>
        <taxon>Cyanophyceae</taxon>
        <taxon>Gomontiellales</taxon>
        <taxon>Chamaesiphonaceae</taxon>
        <taxon>Chamaesiphon</taxon>
    </lineage>
</organism>
<dbReference type="AlphaFoldDB" id="K9UBC7"/>
<accession>K9UBC7</accession>
<keyword evidence="1" id="KW-1133">Transmembrane helix</keyword>
<dbReference type="Proteomes" id="UP000010366">
    <property type="component" value="Chromosome"/>
</dbReference>